<sequence>MGEASERDKPTNHDIISSYFIGPKSENMQDFRDNITTILDGIVKTRSLYQPNDKEIFIPETVRTKLAPISANFQKAVKEAVGLLGKHSIPFWHPRYQGHMCTDMAMPGLLGYFMTMIYNPNNVAVEASPFTTVVELRVGKQLCKMFGYNTDEGKEELPLSWGHITCDGTVANLESIWVARNLKFYPLTLYQAMKEGPLGFIANEFQVTTCVGEEKLFKDLGVWELLNLKPDVILGIGDALYRQFGITSKFLEEALTPFTIQTTGKDVLEREFRITKPAKYFLAQTRHYSWPKGGAIAGIGSANMQGVELDMEGRISLDALERELNRCLEERQPVYAVVAIMGSTEEGAVDRLHEILAMRRRFQDRGLSFLVHADAAWGGYFASMIPRPMMESEVPIKEGDGDKAVDKVPSLPLREDTLRDMIALKEADTITVDPHKAGYIPYPAGSLCYRDGRMRFLVTWTSPYLTQGSLENIGVYGVEGSKPGAAAMAAWMSNQTIGLDPTGYGRLLGEAAFTSARLSAWYAAMHIRQDFEANDWKFRNLDYNNKVHPHRHYIVIPFNPLAVEKEEGVHSLSKRAEERRKDIYSKLIEQSNDEISANEDSMTWLRKLGSDLNINAFAINWYREDGKLNTELEEANYLMRRVVNRLSVTTTTGNPNDVPLFLTSTQFEPALYGQCAQNFMSRLGLTPCAQDLWVLRNVVMSPFPTDQGFMKRIMELFEDIIIDEVRWCRDRNSVKDKNVEFLLRGTDAVFLDFQTSFHAATQRQQIILAAKLQKEVQDNYTALKNTHTECDFVFSSDATQNIEGLIKRIEEGETPEIAGHIKLRGDKAPPDSIACKVQMVRIVKSRPLNSANRDDHYPRHVMPFYLYGSVNQFHISHMLLQAPNVNLSACDVKLELGDAQSDEVSTRLGKGEGLILTLTEFREETMHPFPPDNKNAVYTSTDFFFQKGKTFKVKIYEDPNPAVAQGPGLLDELRAPIARGKMALGNDVHVDAEELNKDPLEVQNEGSKWDKDLDLIGETLDKGRKMVFNIAPPSLVQDEASPTSP</sequence>
<dbReference type="Pfam" id="PF00282">
    <property type="entry name" value="Pyridoxal_deC"/>
    <property type="match status" value="1"/>
</dbReference>
<feature type="modified residue" description="N6-(pyridoxal phosphate)lysine" evidence="4">
    <location>
        <position position="436"/>
    </location>
</feature>
<evidence type="ECO:0000256" key="2">
    <source>
        <dbReference type="ARBA" id="ARBA00022898"/>
    </source>
</evidence>
<gene>
    <name evidence="5" type="ORF">BDV40DRAFT_308198</name>
</gene>
<dbReference type="GO" id="GO:0016830">
    <property type="term" value="F:carbon-carbon lyase activity"/>
    <property type="evidence" value="ECO:0007669"/>
    <property type="project" value="InterPro"/>
</dbReference>
<evidence type="ECO:0000256" key="4">
    <source>
        <dbReference type="PIRSR" id="PIRSR602129-50"/>
    </source>
</evidence>
<dbReference type="EMBL" id="ML738705">
    <property type="protein sequence ID" value="KAE8158054.1"/>
    <property type="molecule type" value="Genomic_DNA"/>
</dbReference>
<protein>
    <submittedName>
        <fullName evidence="5">Pyridoxal phosphate-dependent transferase</fullName>
    </submittedName>
</protein>
<dbReference type="OrthoDB" id="2161780at2759"/>
<dbReference type="GO" id="GO:0019752">
    <property type="term" value="P:carboxylic acid metabolic process"/>
    <property type="evidence" value="ECO:0007669"/>
    <property type="project" value="InterPro"/>
</dbReference>
<evidence type="ECO:0000313" key="5">
    <source>
        <dbReference type="EMBL" id="KAE8158054.1"/>
    </source>
</evidence>
<dbReference type="PANTHER" id="PTHR42735:SF4">
    <property type="entry name" value="PYRIDOXAL PHOSPHATE-DEPENDENT DECARBOXYLASE FAMILY PROTEIN"/>
    <property type="match status" value="1"/>
</dbReference>
<dbReference type="InterPro" id="IPR050477">
    <property type="entry name" value="GrpII_AminoAcid_Decarb"/>
</dbReference>
<dbReference type="InterPro" id="IPR015421">
    <property type="entry name" value="PyrdxlP-dep_Trfase_major"/>
</dbReference>
<keyword evidence="2 4" id="KW-0663">Pyridoxal phosphate</keyword>
<evidence type="ECO:0000256" key="1">
    <source>
        <dbReference type="ARBA" id="ARBA00001933"/>
    </source>
</evidence>
<reference evidence="5 6" key="1">
    <citation type="submission" date="2019-04" db="EMBL/GenBank/DDBJ databases">
        <title>Friends and foes A comparative genomics study of 23 Aspergillus species from section Flavi.</title>
        <authorList>
            <consortium name="DOE Joint Genome Institute"/>
            <person name="Kjaerbolling I."/>
            <person name="Vesth T."/>
            <person name="Frisvad J.C."/>
            <person name="Nybo J.L."/>
            <person name="Theobald S."/>
            <person name="Kildgaard S."/>
            <person name="Isbrandt T."/>
            <person name="Kuo A."/>
            <person name="Sato A."/>
            <person name="Lyhne E.K."/>
            <person name="Kogle M.E."/>
            <person name="Wiebenga A."/>
            <person name="Kun R.S."/>
            <person name="Lubbers R.J."/>
            <person name="Makela M.R."/>
            <person name="Barry K."/>
            <person name="Chovatia M."/>
            <person name="Clum A."/>
            <person name="Daum C."/>
            <person name="Haridas S."/>
            <person name="He G."/>
            <person name="LaButti K."/>
            <person name="Lipzen A."/>
            <person name="Mondo S."/>
            <person name="Riley R."/>
            <person name="Salamov A."/>
            <person name="Simmons B.A."/>
            <person name="Magnuson J.K."/>
            <person name="Henrissat B."/>
            <person name="Mortensen U.H."/>
            <person name="Larsen T.O."/>
            <person name="Devries R.P."/>
            <person name="Grigoriev I.V."/>
            <person name="Machida M."/>
            <person name="Baker S.E."/>
            <person name="Andersen M.R."/>
        </authorList>
    </citation>
    <scope>NUCLEOTIDE SEQUENCE [LARGE SCALE GENOMIC DNA]</scope>
    <source>
        <strain evidence="5 6">CBS 117626</strain>
    </source>
</reference>
<name>A0A5N6UHG7_ASPTM</name>
<dbReference type="InterPro" id="IPR002129">
    <property type="entry name" value="PyrdxlP-dep_de-COase"/>
</dbReference>
<dbReference type="GO" id="GO:0016740">
    <property type="term" value="F:transferase activity"/>
    <property type="evidence" value="ECO:0007669"/>
    <property type="project" value="UniProtKB-KW"/>
</dbReference>
<proteinExistence type="predicted"/>
<keyword evidence="6" id="KW-1185">Reference proteome</keyword>
<dbReference type="Proteomes" id="UP000326950">
    <property type="component" value="Unassembled WGS sequence"/>
</dbReference>
<keyword evidence="5" id="KW-0808">Transferase</keyword>
<organism evidence="5 6">
    <name type="scientific">Aspergillus tamarii</name>
    <dbReference type="NCBI Taxonomy" id="41984"/>
    <lineage>
        <taxon>Eukaryota</taxon>
        <taxon>Fungi</taxon>
        <taxon>Dikarya</taxon>
        <taxon>Ascomycota</taxon>
        <taxon>Pezizomycotina</taxon>
        <taxon>Eurotiomycetes</taxon>
        <taxon>Eurotiomycetidae</taxon>
        <taxon>Eurotiales</taxon>
        <taxon>Aspergillaceae</taxon>
        <taxon>Aspergillus</taxon>
        <taxon>Aspergillus subgen. Circumdati</taxon>
    </lineage>
</organism>
<dbReference type="Gene3D" id="3.40.640.10">
    <property type="entry name" value="Type I PLP-dependent aspartate aminotransferase-like (Major domain)"/>
    <property type="match status" value="1"/>
</dbReference>
<dbReference type="GO" id="GO:0030170">
    <property type="term" value="F:pyridoxal phosphate binding"/>
    <property type="evidence" value="ECO:0007669"/>
    <property type="project" value="InterPro"/>
</dbReference>
<evidence type="ECO:0000256" key="3">
    <source>
        <dbReference type="ARBA" id="ARBA00023239"/>
    </source>
</evidence>
<comment type="cofactor">
    <cofactor evidence="1 4">
        <name>pyridoxal 5'-phosphate</name>
        <dbReference type="ChEBI" id="CHEBI:597326"/>
    </cofactor>
</comment>
<dbReference type="SUPFAM" id="SSF53383">
    <property type="entry name" value="PLP-dependent transferases"/>
    <property type="match status" value="1"/>
</dbReference>
<accession>A0A5N6UHG7</accession>
<dbReference type="AlphaFoldDB" id="A0A5N6UHG7"/>
<dbReference type="PANTHER" id="PTHR42735">
    <property type="match status" value="1"/>
</dbReference>
<evidence type="ECO:0000313" key="6">
    <source>
        <dbReference type="Proteomes" id="UP000326950"/>
    </source>
</evidence>
<keyword evidence="3" id="KW-0456">Lyase</keyword>
<dbReference type="InterPro" id="IPR015424">
    <property type="entry name" value="PyrdxlP-dep_Trfase"/>
</dbReference>